<evidence type="ECO:0000256" key="3">
    <source>
        <dbReference type="ARBA" id="ARBA00022692"/>
    </source>
</evidence>
<dbReference type="InterPro" id="IPR011701">
    <property type="entry name" value="MFS"/>
</dbReference>
<evidence type="ECO:0000256" key="4">
    <source>
        <dbReference type="ARBA" id="ARBA00022989"/>
    </source>
</evidence>
<gene>
    <name evidence="7" type="ORF">DN069_19560</name>
</gene>
<feature type="transmembrane region" description="Helical" evidence="6">
    <location>
        <begin position="159"/>
        <end position="181"/>
    </location>
</feature>
<evidence type="ECO:0000256" key="5">
    <source>
        <dbReference type="ARBA" id="ARBA00023136"/>
    </source>
</evidence>
<feature type="transmembrane region" description="Helical" evidence="6">
    <location>
        <begin position="239"/>
        <end position="262"/>
    </location>
</feature>
<dbReference type="Gene3D" id="1.20.1250.20">
    <property type="entry name" value="MFS general substrate transporter like domains"/>
    <property type="match status" value="1"/>
</dbReference>
<protein>
    <submittedName>
        <fullName evidence="7">MFS transporter</fullName>
    </submittedName>
</protein>
<dbReference type="Pfam" id="PF07690">
    <property type="entry name" value="MFS_1"/>
    <property type="match status" value="1"/>
</dbReference>
<evidence type="ECO:0000256" key="2">
    <source>
        <dbReference type="ARBA" id="ARBA00022475"/>
    </source>
</evidence>
<organism evidence="7 8">
    <name type="scientific">Streptacidiphilus pinicola</name>
    <dbReference type="NCBI Taxonomy" id="2219663"/>
    <lineage>
        <taxon>Bacteria</taxon>
        <taxon>Bacillati</taxon>
        <taxon>Actinomycetota</taxon>
        <taxon>Actinomycetes</taxon>
        <taxon>Kitasatosporales</taxon>
        <taxon>Streptomycetaceae</taxon>
        <taxon>Streptacidiphilus</taxon>
    </lineage>
</organism>
<accession>A0A2X0K3W6</accession>
<feature type="transmembrane region" description="Helical" evidence="6">
    <location>
        <begin position="334"/>
        <end position="352"/>
    </location>
</feature>
<dbReference type="AlphaFoldDB" id="A0A2X0K3W6"/>
<evidence type="ECO:0000256" key="6">
    <source>
        <dbReference type="SAM" id="Phobius"/>
    </source>
</evidence>
<keyword evidence="3 6" id="KW-0812">Transmembrane</keyword>
<keyword evidence="8" id="KW-1185">Reference proteome</keyword>
<feature type="transmembrane region" description="Helical" evidence="6">
    <location>
        <begin position="307"/>
        <end position="328"/>
    </location>
</feature>
<keyword evidence="2" id="KW-1003">Cell membrane</keyword>
<evidence type="ECO:0000313" key="7">
    <source>
        <dbReference type="EMBL" id="RAG83955.1"/>
    </source>
</evidence>
<sequence length="429" mass="43206">MDLVAHPRRGRPAAVPRRGADGLGREFRRFACAQAASLTGTAMAGVALAFAVLATGRGGAGLGMVLAARMVPLVLMLLVGGTAADRFGSRRVMLGADLLRCVAQAAFGLLVLSGSRALAPMLVLAALAGVGEAGFGPGQSALVPGLVRADLLVRANATLAMLRSAATVLGPVLAGGVLAWAGRSDRVGPAAVLLTDAVTFALSALALRRLVLPEPVRAGSTETFLAELRAGWGEFRTRNWLWTTTLHMALFNLLVWAPYLVLGPLLAARDLGGAGAWGAIMGCYGAGALLGAVVVHARRPARPLPTAVLTTTLFAAAPATLALGLPLVAVCGGAVVSGVASSACGTLFAAVNQRRIPPALRGRLSAYGSVGSFGLGPLGLVAAGPVAAVVGARRELALGVVWLLAAAALVATLPAVHAKGVDDGERQPA</sequence>
<evidence type="ECO:0000256" key="1">
    <source>
        <dbReference type="ARBA" id="ARBA00004651"/>
    </source>
</evidence>
<dbReference type="GO" id="GO:0022857">
    <property type="term" value="F:transmembrane transporter activity"/>
    <property type="evidence" value="ECO:0007669"/>
    <property type="project" value="InterPro"/>
</dbReference>
<proteinExistence type="predicted"/>
<dbReference type="InterPro" id="IPR036259">
    <property type="entry name" value="MFS_trans_sf"/>
</dbReference>
<dbReference type="Proteomes" id="UP000248889">
    <property type="component" value="Unassembled WGS sequence"/>
</dbReference>
<feature type="transmembrane region" description="Helical" evidence="6">
    <location>
        <begin position="60"/>
        <end position="80"/>
    </location>
</feature>
<comment type="subcellular location">
    <subcellularLocation>
        <location evidence="1">Cell membrane</location>
        <topology evidence="1">Multi-pass membrane protein</topology>
    </subcellularLocation>
</comment>
<comment type="caution">
    <text evidence="7">The sequence shown here is derived from an EMBL/GenBank/DDBJ whole genome shotgun (WGS) entry which is preliminary data.</text>
</comment>
<dbReference type="CDD" id="cd06173">
    <property type="entry name" value="MFS_MefA_like"/>
    <property type="match status" value="1"/>
</dbReference>
<feature type="transmembrane region" description="Helical" evidence="6">
    <location>
        <begin position="35"/>
        <end position="54"/>
    </location>
</feature>
<feature type="transmembrane region" description="Helical" evidence="6">
    <location>
        <begin position="364"/>
        <end position="390"/>
    </location>
</feature>
<dbReference type="PANTHER" id="PTHR23513:SF11">
    <property type="entry name" value="STAPHYLOFERRIN A TRANSPORTER"/>
    <property type="match status" value="1"/>
</dbReference>
<dbReference type="GO" id="GO:0005886">
    <property type="term" value="C:plasma membrane"/>
    <property type="evidence" value="ECO:0007669"/>
    <property type="project" value="UniProtKB-SubCell"/>
</dbReference>
<keyword evidence="4 6" id="KW-1133">Transmembrane helix</keyword>
<keyword evidence="5 6" id="KW-0472">Membrane</keyword>
<dbReference type="SUPFAM" id="SSF103473">
    <property type="entry name" value="MFS general substrate transporter"/>
    <property type="match status" value="1"/>
</dbReference>
<reference evidence="7 8" key="1">
    <citation type="submission" date="2018-06" db="EMBL/GenBank/DDBJ databases">
        <title>Streptacidiphilus pinicola sp. nov., isolated from pine grove soil.</title>
        <authorList>
            <person name="Roh S.G."/>
            <person name="Park S."/>
            <person name="Kim M.-K."/>
            <person name="Yun B.-R."/>
            <person name="Park J."/>
            <person name="Kim M.J."/>
            <person name="Kim Y.S."/>
            <person name="Kim S.B."/>
        </authorList>
    </citation>
    <scope>NUCLEOTIDE SEQUENCE [LARGE SCALE GENOMIC DNA]</scope>
    <source>
        <strain evidence="7 8">MMS16-CNU450</strain>
    </source>
</reference>
<feature type="transmembrane region" description="Helical" evidence="6">
    <location>
        <begin position="274"/>
        <end position="295"/>
    </location>
</feature>
<dbReference type="EMBL" id="QKYN01000074">
    <property type="protein sequence ID" value="RAG83955.1"/>
    <property type="molecule type" value="Genomic_DNA"/>
</dbReference>
<dbReference type="PANTHER" id="PTHR23513">
    <property type="entry name" value="INTEGRAL MEMBRANE EFFLUX PROTEIN-RELATED"/>
    <property type="match status" value="1"/>
</dbReference>
<dbReference type="RefSeq" id="WP_111502531.1">
    <property type="nucleotide sequence ID" value="NZ_QKYN01000074.1"/>
</dbReference>
<dbReference type="OrthoDB" id="4528313at2"/>
<evidence type="ECO:0000313" key="8">
    <source>
        <dbReference type="Proteomes" id="UP000248889"/>
    </source>
</evidence>
<name>A0A2X0K3W6_9ACTN</name>
<feature type="transmembrane region" description="Helical" evidence="6">
    <location>
        <begin position="396"/>
        <end position="416"/>
    </location>
</feature>